<dbReference type="Proteomes" id="UP001303408">
    <property type="component" value="Chromosome"/>
</dbReference>
<dbReference type="AlphaFoldDB" id="A0AA96FDD5"/>
<name>A0AA96FDD5_9MICO</name>
<protein>
    <submittedName>
        <fullName evidence="1">Uncharacterized protein</fullName>
    </submittedName>
</protein>
<organism evidence="1">
    <name type="scientific">Demequina capsici</name>
    <dbReference type="NCBI Taxonomy" id="3075620"/>
    <lineage>
        <taxon>Bacteria</taxon>
        <taxon>Bacillati</taxon>
        <taxon>Actinomycetota</taxon>
        <taxon>Actinomycetes</taxon>
        <taxon>Micrococcales</taxon>
        <taxon>Demequinaceae</taxon>
        <taxon>Demequina</taxon>
    </lineage>
</organism>
<gene>
    <name evidence="1" type="ORF">RN607_00585</name>
</gene>
<reference evidence="1" key="1">
    <citation type="submission" date="2023-09" db="EMBL/GenBank/DDBJ databases">
        <title>Demequina sp. a novel bacteria isolated from Capsicum annuum.</title>
        <authorList>
            <person name="Humaira Z."/>
            <person name="Lee J."/>
            <person name="Cho D."/>
        </authorList>
    </citation>
    <scope>NUCLEOTIDE SEQUENCE</scope>
    <source>
        <strain evidence="1">PMTSA13</strain>
    </source>
</reference>
<sequence length="86" mass="9256">MTAPDTDAEDVLSAAAEAMERLHKQLLESDHLLAEKIKQAKTDQARAVLLAAAACDRASITGRMVYALFGLTLQGFADIIEPEADK</sequence>
<dbReference type="EMBL" id="CP134880">
    <property type="protein sequence ID" value="WNM27529.1"/>
    <property type="molecule type" value="Genomic_DNA"/>
</dbReference>
<evidence type="ECO:0000313" key="1">
    <source>
        <dbReference type="EMBL" id="WNM27529.1"/>
    </source>
</evidence>
<accession>A0AA96FDD5</accession>
<proteinExistence type="predicted"/>
<dbReference type="RefSeq" id="WP_313543593.1">
    <property type="nucleotide sequence ID" value="NZ_CP134880.1"/>
</dbReference>
<dbReference type="KEGG" id="dcp:RN607_00585"/>